<dbReference type="Proteomes" id="UP001410394">
    <property type="component" value="Unassembled WGS sequence"/>
</dbReference>
<proteinExistence type="inferred from homology"/>
<dbReference type="PANTHER" id="PTHR35024">
    <property type="entry name" value="HYPOTHETICAL CYTOSOLIC PROTEIN"/>
    <property type="match status" value="1"/>
</dbReference>
<dbReference type="InterPro" id="IPR007607">
    <property type="entry name" value="BacA/B"/>
</dbReference>
<evidence type="ECO:0000313" key="2">
    <source>
        <dbReference type="EMBL" id="MEN3069540.1"/>
    </source>
</evidence>
<accession>A0ABU9Z0Q7</accession>
<gene>
    <name evidence="2" type="ORF">ABDB84_13700</name>
</gene>
<comment type="caution">
    <text evidence="2">The sequence shown here is derived from an EMBL/GenBank/DDBJ whole genome shotgun (WGS) entry which is preliminary data.</text>
</comment>
<name>A0ABU9Z0Q7_9RHOO</name>
<dbReference type="RefSeq" id="WP_345920308.1">
    <property type="nucleotide sequence ID" value="NZ_JBDIVE010000007.1"/>
</dbReference>
<evidence type="ECO:0000256" key="1">
    <source>
        <dbReference type="ARBA" id="ARBA00044755"/>
    </source>
</evidence>
<keyword evidence="3" id="KW-1185">Reference proteome</keyword>
<dbReference type="Pfam" id="PF04519">
    <property type="entry name" value="Bactofilin"/>
    <property type="match status" value="1"/>
</dbReference>
<evidence type="ECO:0000313" key="3">
    <source>
        <dbReference type="Proteomes" id="UP001410394"/>
    </source>
</evidence>
<reference evidence="2 3" key="1">
    <citation type="journal article" date="2018" name="Int. J. Syst. Evol. Microbiol.">
        <title>Uliginosibacterium sediminicola sp. nov., isolated from freshwater sediment.</title>
        <authorList>
            <person name="Hwang W.M."/>
            <person name="Kim S.M."/>
            <person name="Kang K."/>
            <person name="Ahn T.Y."/>
        </authorList>
    </citation>
    <scope>NUCLEOTIDE SEQUENCE [LARGE SCALE GENOMIC DNA]</scope>
    <source>
        <strain evidence="2 3">M1-21</strain>
    </source>
</reference>
<dbReference type="EMBL" id="JBDIVE010000007">
    <property type="protein sequence ID" value="MEN3069540.1"/>
    <property type="molecule type" value="Genomic_DNA"/>
</dbReference>
<comment type="similarity">
    <text evidence="1">Belongs to the bactofilin family.</text>
</comment>
<organism evidence="2 3">
    <name type="scientific">Uliginosibacterium sediminicola</name>
    <dbReference type="NCBI Taxonomy" id="2024550"/>
    <lineage>
        <taxon>Bacteria</taxon>
        <taxon>Pseudomonadati</taxon>
        <taxon>Pseudomonadota</taxon>
        <taxon>Betaproteobacteria</taxon>
        <taxon>Rhodocyclales</taxon>
        <taxon>Zoogloeaceae</taxon>
        <taxon>Uliginosibacterium</taxon>
    </lineage>
</organism>
<sequence>MFGKKKDASIELTKLSSLIASNVEAHGDLVFVDGLRIDGNVRGNVQSRPGVKSLLVLSDHGSITGNVRSHDAVINGVIVGDLEVEHFLELQANARVTGNISYRQLRMDCGASVDGRLTKLGESTETSNVVELASSSHSNAQSV</sequence>
<protein>
    <submittedName>
        <fullName evidence="2">Polymer-forming cytoskeletal protein</fullName>
    </submittedName>
</protein>
<dbReference type="PANTHER" id="PTHR35024:SF4">
    <property type="entry name" value="POLYMER-FORMING CYTOSKELETAL PROTEIN"/>
    <property type="match status" value="1"/>
</dbReference>